<keyword evidence="1" id="KW-0472">Membrane</keyword>
<feature type="transmembrane region" description="Helical" evidence="1">
    <location>
        <begin position="7"/>
        <end position="31"/>
    </location>
</feature>
<dbReference type="Proteomes" id="UP000199236">
    <property type="component" value="Unassembled WGS sequence"/>
</dbReference>
<accession>A0A1I5JD02</accession>
<protein>
    <submittedName>
        <fullName evidence="2">Uncharacterized protein</fullName>
    </submittedName>
</protein>
<keyword evidence="1" id="KW-1133">Transmembrane helix</keyword>
<feature type="transmembrane region" description="Helical" evidence="1">
    <location>
        <begin position="90"/>
        <end position="112"/>
    </location>
</feature>
<evidence type="ECO:0000256" key="1">
    <source>
        <dbReference type="SAM" id="Phobius"/>
    </source>
</evidence>
<organism evidence="2 3">
    <name type="scientific">Cohaesibacter marisflavi</name>
    <dbReference type="NCBI Taxonomy" id="655353"/>
    <lineage>
        <taxon>Bacteria</taxon>
        <taxon>Pseudomonadati</taxon>
        <taxon>Pseudomonadota</taxon>
        <taxon>Alphaproteobacteria</taxon>
        <taxon>Hyphomicrobiales</taxon>
        <taxon>Cohaesibacteraceae</taxon>
    </lineage>
</organism>
<evidence type="ECO:0000313" key="2">
    <source>
        <dbReference type="EMBL" id="SFO70728.1"/>
    </source>
</evidence>
<name>A0A1I5JD02_9HYPH</name>
<evidence type="ECO:0000313" key="3">
    <source>
        <dbReference type="Proteomes" id="UP000199236"/>
    </source>
</evidence>
<sequence length="113" mass="12126">MFLIWRGWGLLLPLGVFAGAFIGFLVSGSLLGPQSGFAPVIISLFATIGAYGVVALLGRTDKGKVVIDKDSGEELLLKRGDSLFFIPVRFWFYLLVIITVVALGISVFSLFAG</sequence>
<dbReference type="AlphaFoldDB" id="A0A1I5JD02"/>
<feature type="transmembrane region" description="Helical" evidence="1">
    <location>
        <begin position="37"/>
        <end position="57"/>
    </location>
</feature>
<proteinExistence type="predicted"/>
<gene>
    <name evidence="2" type="ORF">SAMN04488056_11193</name>
</gene>
<dbReference type="RefSeq" id="WP_090074589.1">
    <property type="nucleotide sequence ID" value="NZ_FOVR01000011.1"/>
</dbReference>
<dbReference type="STRING" id="655353.SAMN04488056_11193"/>
<dbReference type="EMBL" id="FOVR01000011">
    <property type="protein sequence ID" value="SFO70728.1"/>
    <property type="molecule type" value="Genomic_DNA"/>
</dbReference>
<keyword evidence="3" id="KW-1185">Reference proteome</keyword>
<keyword evidence="1" id="KW-0812">Transmembrane</keyword>
<reference evidence="2 3" key="1">
    <citation type="submission" date="2016-10" db="EMBL/GenBank/DDBJ databases">
        <authorList>
            <person name="de Groot N.N."/>
        </authorList>
    </citation>
    <scope>NUCLEOTIDE SEQUENCE [LARGE SCALE GENOMIC DNA]</scope>
    <source>
        <strain evidence="2 3">CGMCC 1.9157</strain>
    </source>
</reference>
<dbReference type="OrthoDB" id="7359768at2"/>